<organism evidence="1">
    <name type="scientific">Virus NIOZ-UU159</name>
    <dbReference type="NCBI Taxonomy" id="2763270"/>
    <lineage>
        <taxon>Viruses</taxon>
    </lineage>
</organism>
<gene>
    <name evidence="1" type="ORF">NIOZUU159_00021</name>
</gene>
<accession>A0A7S9SUF7</accession>
<protein>
    <submittedName>
        <fullName evidence="1">Uncharacterized protein</fullName>
    </submittedName>
</protein>
<proteinExistence type="predicted"/>
<sequence>MWRYGRQLAILYKDGNNINKDLVKEYYSKHYEGGKKKNGSI</sequence>
<dbReference type="EMBL" id="MW030575">
    <property type="protein sequence ID" value="QPI16533.1"/>
    <property type="molecule type" value="Genomic_DNA"/>
</dbReference>
<dbReference type="SUPFAM" id="SSF50199">
    <property type="entry name" value="Staphylococcal nuclease"/>
    <property type="match status" value="1"/>
</dbReference>
<reference evidence="1" key="1">
    <citation type="submission" date="2020-08" db="EMBL/GenBank/DDBJ databases">
        <title>Bridging the membrane lipid divide: bacteria of the FCB group superphylum have the potential to synthesize archaeal ether lipids.</title>
        <authorList>
            <person name="Villanueva L."/>
            <person name="von Meijenfeldt F.A.B."/>
            <person name="Westbye A.B."/>
            <person name="Yadav S."/>
            <person name="Hopmans E.C."/>
            <person name="Dutilh B.E."/>
            <person name="Sinninghe Damste J.S."/>
        </authorList>
    </citation>
    <scope>NUCLEOTIDE SEQUENCE</scope>
    <source>
        <strain evidence="1">NIOZ-UU159</strain>
    </source>
</reference>
<evidence type="ECO:0000313" key="1">
    <source>
        <dbReference type="EMBL" id="QPI16533.1"/>
    </source>
</evidence>
<name>A0A7S9SUF7_9VIRU</name>
<dbReference type="InterPro" id="IPR035437">
    <property type="entry name" value="SNase_OB-fold_sf"/>
</dbReference>